<gene>
    <name evidence="2" type="ORF">I8J29_22020</name>
</gene>
<reference evidence="2 3" key="1">
    <citation type="submission" date="2021-03" db="EMBL/GenBank/DDBJ databases">
        <title>Paenibacillus artemisicola MWE-103 whole genome sequence.</title>
        <authorList>
            <person name="Ham Y.J."/>
        </authorList>
    </citation>
    <scope>NUCLEOTIDE SEQUENCE [LARGE SCALE GENOMIC DNA]</scope>
    <source>
        <strain evidence="2 3">MWE-103</strain>
    </source>
</reference>
<keyword evidence="1" id="KW-0472">Membrane</keyword>
<name>A0ABS3WEZ5_9BACL</name>
<dbReference type="RefSeq" id="WP_208849639.1">
    <property type="nucleotide sequence ID" value="NZ_JAGGDJ010000024.1"/>
</dbReference>
<feature type="transmembrane region" description="Helical" evidence="1">
    <location>
        <begin position="34"/>
        <end position="57"/>
    </location>
</feature>
<evidence type="ECO:0000313" key="2">
    <source>
        <dbReference type="EMBL" id="MBO7746899.1"/>
    </source>
</evidence>
<accession>A0ABS3WEZ5</accession>
<sequence length="68" mass="7441">MKIRAAITAAFGLGFALSACMSVYWLRVDKDHPAISGLMCLAIIFFGLALVNGLAYLSIRLRGRTHRT</sequence>
<proteinExistence type="predicted"/>
<keyword evidence="3" id="KW-1185">Reference proteome</keyword>
<evidence type="ECO:0000313" key="3">
    <source>
        <dbReference type="Proteomes" id="UP000670947"/>
    </source>
</evidence>
<protein>
    <recommendedName>
        <fullName evidence="4">Lipoprotein</fullName>
    </recommendedName>
</protein>
<dbReference type="Proteomes" id="UP000670947">
    <property type="component" value="Unassembled WGS sequence"/>
</dbReference>
<organism evidence="2 3">
    <name type="scientific">Paenibacillus artemisiicola</name>
    <dbReference type="NCBI Taxonomy" id="1172618"/>
    <lineage>
        <taxon>Bacteria</taxon>
        <taxon>Bacillati</taxon>
        <taxon>Bacillota</taxon>
        <taxon>Bacilli</taxon>
        <taxon>Bacillales</taxon>
        <taxon>Paenibacillaceae</taxon>
        <taxon>Paenibacillus</taxon>
    </lineage>
</organism>
<keyword evidence="1" id="KW-1133">Transmembrane helix</keyword>
<comment type="caution">
    <text evidence="2">The sequence shown here is derived from an EMBL/GenBank/DDBJ whole genome shotgun (WGS) entry which is preliminary data.</text>
</comment>
<evidence type="ECO:0000256" key="1">
    <source>
        <dbReference type="SAM" id="Phobius"/>
    </source>
</evidence>
<dbReference type="EMBL" id="JAGGDJ010000024">
    <property type="protein sequence ID" value="MBO7746899.1"/>
    <property type="molecule type" value="Genomic_DNA"/>
</dbReference>
<evidence type="ECO:0008006" key="4">
    <source>
        <dbReference type="Google" id="ProtNLM"/>
    </source>
</evidence>
<dbReference type="PROSITE" id="PS51257">
    <property type="entry name" value="PROKAR_LIPOPROTEIN"/>
    <property type="match status" value="1"/>
</dbReference>
<keyword evidence="1" id="KW-0812">Transmembrane</keyword>